<dbReference type="InterPro" id="IPR036144">
    <property type="entry name" value="RibA-like_sf"/>
</dbReference>
<feature type="domain" description="GTP cyclohydrolase II" evidence="14">
    <location>
        <begin position="203"/>
        <end position="362"/>
    </location>
</feature>
<dbReference type="PANTHER" id="PTHR21327">
    <property type="entry name" value="GTP CYCLOHYDROLASE II-RELATED"/>
    <property type="match status" value="1"/>
</dbReference>
<dbReference type="Pfam" id="PF00925">
    <property type="entry name" value="GTP_cyclohydro2"/>
    <property type="match status" value="1"/>
</dbReference>
<dbReference type="GO" id="GO:0005525">
    <property type="term" value="F:GTP binding"/>
    <property type="evidence" value="ECO:0007669"/>
    <property type="project" value="UniProtKB-KW"/>
</dbReference>
<dbReference type="CDD" id="cd00641">
    <property type="entry name" value="GTP_cyclohydro2"/>
    <property type="match status" value="1"/>
</dbReference>
<keyword evidence="7 13" id="KW-0479">Metal-binding</keyword>
<evidence type="ECO:0000256" key="13">
    <source>
        <dbReference type="HAMAP-Rule" id="MF_00179"/>
    </source>
</evidence>
<keyword evidence="6 13" id="KW-0686">Riboflavin biosynthesis</keyword>
<sequence length="394" mass="45113">MSMDINSIKKNFENNKPIIILDKSREVEGDLIFPSEIINSEVINFMISKGKGLLCTVADEKLLIERGFFKLPSNNLDKHNTNYFIPIDYKLSNTGISSFERAKTIEMLAQNNNINLFSYPGHVQLLGGIGINNRKGHTEASLELVEFIGYKRFSTIIEILDENGDSHNFEYINQLSKEYDIPIIDIEDIYIESMKRKQFVFKVSEAKLPTELGVFKIVGFKNLLDNKEHFLIYSGDIFDGDPVKVRVHSECVTGDVLKSKKCDCGSQLYNAMNEIKQRGILIYLRQEGRNIGITNKIKAYALQDDGVDTYDANEIIGLPPDGRDYAIAAQMLKAMNINDIILLSNNEDKKNQLMKYGINVKKMEKLFGKLTVENKFYLKTKMERFNHKLNEFLK</sequence>
<dbReference type="SUPFAM" id="SSF55821">
    <property type="entry name" value="YrdC/RibB"/>
    <property type="match status" value="1"/>
</dbReference>
<feature type="binding site" evidence="13">
    <location>
        <position position="267"/>
    </location>
    <ligand>
        <name>GTP</name>
        <dbReference type="ChEBI" id="CHEBI:37565"/>
    </ligand>
</feature>
<keyword evidence="10 13" id="KW-0862">Zinc</keyword>
<comment type="cofactor">
    <cofactor evidence="13">
        <name>Zn(2+)</name>
        <dbReference type="ChEBI" id="CHEBI:29105"/>
    </cofactor>
    <text evidence="13">Binds 1 zinc ion per subunit.</text>
</comment>
<dbReference type="FunCoup" id="A0A7G1G7Z6">
    <property type="interactions" value="280"/>
</dbReference>
<dbReference type="GO" id="GO:0009231">
    <property type="term" value="P:riboflavin biosynthetic process"/>
    <property type="evidence" value="ECO:0007669"/>
    <property type="project" value="UniProtKB-UniRule"/>
</dbReference>
<evidence type="ECO:0000256" key="7">
    <source>
        <dbReference type="ARBA" id="ARBA00022723"/>
    </source>
</evidence>
<dbReference type="SUPFAM" id="SSF142695">
    <property type="entry name" value="RibA-like"/>
    <property type="match status" value="1"/>
</dbReference>
<feature type="binding site" evidence="13">
    <location>
        <position position="349"/>
    </location>
    <ligand>
        <name>GTP</name>
        <dbReference type="ChEBI" id="CHEBI:37565"/>
    </ligand>
</feature>
<evidence type="ECO:0000256" key="3">
    <source>
        <dbReference type="ARBA" id="ARBA00004853"/>
    </source>
</evidence>
<comment type="function">
    <text evidence="2">Catalyzes the conversion of D-ribulose 5-phosphate to formate and 3,4-dihydroxy-2-butanone 4-phosphate.</text>
</comment>
<evidence type="ECO:0000256" key="11">
    <source>
        <dbReference type="ARBA" id="ARBA00023134"/>
    </source>
</evidence>
<keyword evidence="9 13" id="KW-0378">Hydrolase</keyword>
<dbReference type="GO" id="GO:0005829">
    <property type="term" value="C:cytosol"/>
    <property type="evidence" value="ECO:0007669"/>
    <property type="project" value="TreeGrafter"/>
</dbReference>
<dbReference type="Gene3D" id="3.90.870.10">
    <property type="entry name" value="DHBP synthase"/>
    <property type="match status" value="1"/>
</dbReference>
<dbReference type="KEGG" id="ocy:OSSY52_16570"/>
<dbReference type="PANTHER" id="PTHR21327:SF18">
    <property type="entry name" value="3,4-DIHYDROXY-2-BUTANONE 4-PHOSPHATE SYNTHASE"/>
    <property type="match status" value="1"/>
</dbReference>
<dbReference type="NCBIfam" id="NF001591">
    <property type="entry name" value="PRK00393.1"/>
    <property type="match status" value="1"/>
</dbReference>
<name>A0A7G1G7Z6_9BACT</name>
<proteinExistence type="inferred from homology"/>
<feature type="binding site" evidence="13">
    <location>
        <position position="309"/>
    </location>
    <ligand>
        <name>GTP</name>
        <dbReference type="ChEBI" id="CHEBI:37565"/>
    </ligand>
</feature>
<dbReference type="EMBL" id="AP018712">
    <property type="protein sequence ID" value="BBE31516.1"/>
    <property type="molecule type" value="Genomic_DNA"/>
</dbReference>
<dbReference type="InParanoid" id="A0A7G1G7Z6"/>
<feature type="binding site" evidence="13">
    <location>
        <position position="264"/>
    </location>
    <ligand>
        <name>Zn(2+)</name>
        <dbReference type="ChEBI" id="CHEBI:29105"/>
        <note>catalytic</note>
    </ligand>
</feature>
<evidence type="ECO:0000259" key="14">
    <source>
        <dbReference type="Pfam" id="PF00925"/>
    </source>
</evidence>
<comment type="function">
    <text evidence="13">Catalyzes the conversion of GTP to 2,5-diamino-6-ribosylamino-4(3H)-pyrimidinone 5'-phosphate (DARP), formate and pyrophosphate.</text>
</comment>
<dbReference type="HAMAP" id="MF_00179">
    <property type="entry name" value="RibA"/>
    <property type="match status" value="1"/>
</dbReference>
<dbReference type="RefSeq" id="WP_232521188.1">
    <property type="nucleotide sequence ID" value="NZ_AP018712.1"/>
</dbReference>
<comment type="catalytic activity">
    <reaction evidence="1">
        <text>D-ribulose 5-phosphate = (2S)-2-hydroxy-3-oxobutyl phosphate + formate + H(+)</text>
        <dbReference type="Rhea" id="RHEA:18457"/>
        <dbReference type="ChEBI" id="CHEBI:15378"/>
        <dbReference type="ChEBI" id="CHEBI:15740"/>
        <dbReference type="ChEBI" id="CHEBI:58121"/>
        <dbReference type="ChEBI" id="CHEBI:58830"/>
        <dbReference type="EC" id="4.1.99.12"/>
    </reaction>
</comment>
<feature type="binding site" evidence="13">
    <location>
        <position position="262"/>
    </location>
    <ligand>
        <name>Zn(2+)</name>
        <dbReference type="ChEBI" id="CHEBI:29105"/>
        <note>catalytic</note>
    </ligand>
</feature>
<dbReference type="EC" id="3.5.4.25" evidence="13"/>
<evidence type="ECO:0000256" key="9">
    <source>
        <dbReference type="ARBA" id="ARBA00022801"/>
    </source>
</evidence>
<evidence type="ECO:0000313" key="15">
    <source>
        <dbReference type="EMBL" id="BBE31516.1"/>
    </source>
</evidence>
<comment type="pathway">
    <text evidence="3 13">Cofactor biosynthesis; riboflavin biosynthesis; 5-amino-6-(D-ribitylamino)uracil from GTP: step 1/4.</text>
</comment>
<comment type="catalytic activity">
    <reaction evidence="12 13">
        <text>GTP + 4 H2O = 2,5-diamino-6-hydroxy-4-(5-phosphoribosylamino)-pyrimidine + formate + 2 phosphate + 3 H(+)</text>
        <dbReference type="Rhea" id="RHEA:23704"/>
        <dbReference type="ChEBI" id="CHEBI:15377"/>
        <dbReference type="ChEBI" id="CHEBI:15378"/>
        <dbReference type="ChEBI" id="CHEBI:15740"/>
        <dbReference type="ChEBI" id="CHEBI:37565"/>
        <dbReference type="ChEBI" id="CHEBI:43474"/>
        <dbReference type="ChEBI" id="CHEBI:58614"/>
        <dbReference type="EC" id="3.5.4.25"/>
    </reaction>
</comment>
<evidence type="ECO:0000256" key="12">
    <source>
        <dbReference type="ARBA" id="ARBA00049295"/>
    </source>
</evidence>
<comment type="pathway">
    <text evidence="4">Cofactor biosynthesis; riboflavin biosynthesis; 2-hydroxy-3-oxobutyl phosphate from D-ribulose 5-phosphate: step 1/1.</text>
</comment>
<dbReference type="Pfam" id="PF00926">
    <property type="entry name" value="DHBP_synthase"/>
    <property type="match status" value="1"/>
</dbReference>
<dbReference type="Proteomes" id="UP000516361">
    <property type="component" value="Chromosome"/>
</dbReference>
<evidence type="ECO:0000256" key="5">
    <source>
        <dbReference type="ARBA" id="ARBA00005520"/>
    </source>
</evidence>
<feature type="binding site" evidence="13">
    <location>
        <begin position="246"/>
        <end position="250"/>
    </location>
    <ligand>
        <name>GTP</name>
        <dbReference type="ChEBI" id="CHEBI:37565"/>
    </ligand>
</feature>
<gene>
    <name evidence="15" type="primary">ribBA</name>
    <name evidence="13" type="synonym">ribA</name>
    <name evidence="15" type="ORF">OSSY52_16570</name>
</gene>
<dbReference type="UniPathway" id="UPA00275">
    <property type="reaction ID" value="UER00399"/>
</dbReference>
<evidence type="ECO:0000256" key="8">
    <source>
        <dbReference type="ARBA" id="ARBA00022741"/>
    </source>
</evidence>
<dbReference type="NCBIfam" id="NF006805">
    <property type="entry name" value="PRK09318.1"/>
    <property type="match status" value="1"/>
</dbReference>
<feature type="binding site" evidence="13">
    <location>
        <position position="251"/>
    </location>
    <ligand>
        <name>Zn(2+)</name>
        <dbReference type="ChEBI" id="CHEBI:29105"/>
        <note>catalytic</note>
    </ligand>
</feature>
<evidence type="ECO:0000256" key="2">
    <source>
        <dbReference type="ARBA" id="ARBA00002284"/>
    </source>
</evidence>
<dbReference type="FunFam" id="3.40.50.10990:FF:000002">
    <property type="entry name" value="GTP cyclohydrolase-2"/>
    <property type="match status" value="1"/>
</dbReference>
<feature type="active site" description="Nucleophile" evidence="13">
    <location>
        <position position="323"/>
    </location>
</feature>
<comment type="similarity">
    <text evidence="5">In the N-terminal section; belongs to the DHBP synthase family.</text>
</comment>
<keyword evidence="8 13" id="KW-0547">Nucleotide-binding</keyword>
<dbReference type="GO" id="GO:0008270">
    <property type="term" value="F:zinc ion binding"/>
    <property type="evidence" value="ECO:0007669"/>
    <property type="project" value="UniProtKB-UniRule"/>
</dbReference>
<evidence type="ECO:0000256" key="6">
    <source>
        <dbReference type="ARBA" id="ARBA00022619"/>
    </source>
</evidence>
<evidence type="ECO:0000256" key="1">
    <source>
        <dbReference type="ARBA" id="ARBA00000141"/>
    </source>
</evidence>
<feature type="binding site" evidence="13">
    <location>
        <begin position="287"/>
        <end position="289"/>
    </location>
    <ligand>
        <name>GTP</name>
        <dbReference type="ChEBI" id="CHEBI:37565"/>
    </ligand>
</feature>
<keyword evidence="11 13" id="KW-0342">GTP-binding</keyword>
<dbReference type="InterPro" id="IPR032677">
    <property type="entry name" value="GTP_cyclohydro_II"/>
</dbReference>
<dbReference type="InterPro" id="IPR017945">
    <property type="entry name" value="DHBP_synth_RibB-like_a/b_dom"/>
</dbReference>
<evidence type="ECO:0000256" key="10">
    <source>
        <dbReference type="ARBA" id="ARBA00022833"/>
    </source>
</evidence>
<dbReference type="Gene3D" id="3.40.50.10990">
    <property type="entry name" value="GTP cyclohydrolase II"/>
    <property type="match status" value="1"/>
</dbReference>
<feature type="active site" description="Proton acceptor" evidence="13">
    <location>
        <position position="321"/>
    </location>
</feature>
<evidence type="ECO:0000313" key="16">
    <source>
        <dbReference type="Proteomes" id="UP000516361"/>
    </source>
</evidence>
<evidence type="ECO:0000256" key="4">
    <source>
        <dbReference type="ARBA" id="ARBA00004904"/>
    </source>
</evidence>
<protein>
    <recommendedName>
        <fullName evidence="13">GTP cyclohydrolase-2</fullName>
        <ecNumber evidence="13">3.5.4.25</ecNumber>
    </recommendedName>
    <alternativeName>
        <fullName evidence="13">GTP cyclohydrolase II</fullName>
    </alternativeName>
</protein>
<keyword evidence="16" id="KW-1185">Reference proteome</keyword>
<dbReference type="GO" id="GO:0003935">
    <property type="term" value="F:GTP cyclohydrolase II activity"/>
    <property type="evidence" value="ECO:0007669"/>
    <property type="project" value="UniProtKB-UniRule"/>
</dbReference>
<accession>A0A7G1G7Z6</accession>
<dbReference type="InterPro" id="IPR000422">
    <property type="entry name" value="DHBP_synthase_RibB"/>
</dbReference>
<comment type="similarity">
    <text evidence="13">Belongs to the GTP cyclohydrolase II family.</text>
</comment>
<dbReference type="AlphaFoldDB" id="A0A7G1G7Z6"/>
<dbReference type="GO" id="GO:0008686">
    <property type="term" value="F:3,4-dihydroxy-2-butanone-4-phosphate synthase activity"/>
    <property type="evidence" value="ECO:0007669"/>
    <property type="project" value="UniProtKB-EC"/>
</dbReference>
<feature type="binding site" evidence="13">
    <location>
        <position position="344"/>
    </location>
    <ligand>
        <name>GTP</name>
        <dbReference type="ChEBI" id="CHEBI:37565"/>
    </ligand>
</feature>
<reference evidence="15 16" key="1">
    <citation type="submission" date="2018-06" db="EMBL/GenBank/DDBJ databases">
        <title>Genome sequencing of Oceanotoga sp. sy52.</title>
        <authorList>
            <person name="Mori K."/>
        </authorList>
    </citation>
    <scope>NUCLEOTIDE SEQUENCE [LARGE SCALE GENOMIC DNA]</scope>
    <source>
        <strain evidence="16">sy52</strain>
    </source>
</reference>
<organism evidence="15 16">
    <name type="scientific">Tepiditoga spiralis</name>
    <dbReference type="NCBI Taxonomy" id="2108365"/>
    <lineage>
        <taxon>Bacteria</taxon>
        <taxon>Thermotogati</taxon>
        <taxon>Thermotogota</taxon>
        <taxon>Thermotogae</taxon>
        <taxon>Petrotogales</taxon>
        <taxon>Petrotogaceae</taxon>
        <taxon>Tepiditoga</taxon>
    </lineage>
</organism>
<dbReference type="InterPro" id="IPR000926">
    <property type="entry name" value="RibA"/>
</dbReference>
<dbReference type="PIRSF" id="PIRSF001259">
    <property type="entry name" value="RibA"/>
    <property type="match status" value="1"/>
</dbReference>